<dbReference type="InterPro" id="IPR003156">
    <property type="entry name" value="DHHA1_dom"/>
</dbReference>
<evidence type="ECO:0000313" key="5">
    <source>
        <dbReference type="Proteomes" id="UP000055590"/>
    </source>
</evidence>
<protein>
    <submittedName>
        <fullName evidence="4">Kef-type K+ transport systems (NAD-binding component fused to domain related to exopolyphosphatase)</fullName>
    </submittedName>
</protein>
<reference evidence="4 5" key="1">
    <citation type="submission" date="2015-08" db="EMBL/GenBank/DDBJ databases">
        <authorList>
            <person name="Babu N.S."/>
            <person name="Beckwith C.J."/>
            <person name="Beseler K.G."/>
            <person name="Brison A."/>
            <person name="Carone J.V."/>
            <person name="Caskin T.P."/>
            <person name="Diamond M."/>
            <person name="Durham M.E."/>
            <person name="Foxe J.M."/>
            <person name="Go M."/>
            <person name="Henderson B.A."/>
            <person name="Jones I.B."/>
            <person name="McGettigan J.A."/>
            <person name="Micheletti S.J."/>
            <person name="Nasrallah M.E."/>
            <person name="Ortiz D."/>
            <person name="Piller C.R."/>
            <person name="Privatt S.R."/>
            <person name="Schneider S.L."/>
            <person name="Sharp S."/>
            <person name="Smith T.C."/>
            <person name="Stanton J.D."/>
            <person name="Ullery H.E."/>
            <person name="Wilson R.J."/>
            <person name="Serrano M.G."/>
            <person name="Buck G."/>
            <person name="Lee V."/>
            <person name="Wang Y."/>
            <person name="Carvalho R."/>
            <person name="Voegtly L."/>
            <person name="Shi R."/>
            <person name="Duckworth R."/>
            <person name="Johnson A."/>
            <person name="Loviza R."/>
            <person name="Walstead R."/>
            <person name="Shah Z."/>
            <person name="Kiflezghi M."/>
            <person name="Wade K."/>
            <person name="Ball S.L."/>
            <person name="Bradley K.W."/>
            <person name="Asai D.J."/>
            <person name="Bowman C.A."/>
            <person name="Russell D.A."/>
            <person name="Pope W.H."/>
            <person name="Jacobs-Sera D."/>
            <person name="Hendrix R.W."/>
            <person name="Hatfull G.F."/>
        </authorList>
    </citation>
    <scope>NUCLEOTIDE SEQUENCE [LARGE SCALE GENOMIC DNA]</scope>
    <source>
        <strain evidence="4 5">DSM 27710</strain>
    </source>
</reference>
<feature type="region of interest" description="Disordered" evidence="1">
    <location>
        <begin position="1"/>
        <end position="35"/>
    </location>
</feature>
<gene>
    <name evidence="4" type="ORF">AKJ08_1031</name>
</gene>
<sequence>MATPSSRGAQPSSERGRAHPSVHRGAGSKATVTRDDALSESLEARANRLVALAKTRKRPLILTHDNPDPDSVAAALALAQIFEEKAGLKAAIAYGGIIGRTENRALLKVLKLPIVPISRIDFDEFDLFCLVDTQPQMGNHSLPPDHPANVILDHHPERTGSRDAEIAEVGGDYGATSTIAALYLRTLGIVPTREVATALFYGIKADTRDLGRETEDVDVQAYLWLFPQADKEALALIEHPKLPAEYFRLYHTAIEKGRVHGNAVMADLGDIYSPDMVAEVAERHLFLEGIKWSLAYAIYEDNLFLSLRTNDKRMNAGRLIREVVEELGGSAGGHGQMAGARIPVQKLGKAQREEFKSGLVRRFCEEWGVAGKPGIPLLAYDPRAD</sequence>
<name>A0A0K1PC02_9BACT</name>
<feature type="domain" description="DHHA1" evidence="3">
    <location>
        <begin position="263"/>
        <end position="351"/>
    </location>
</feature>
<dbReference type="AlphaFoldDB" id="A0A0K1PC02"/>
<dbReference type="InterPro" id="IPR038763">
    <property type="entry name" value="DHH_sf"/>
</dbReference>
<dbReference type="EMBL" id="CP012332">
    <property type="protein sequence ID" value="AKU90644.1"/>
    <property type="molecule type" value="Genomic_DNA"/>
</dbReference>
<dbReference type="SUPFAM" id="SSF64182">
    <property type="entry name" value="DHH phosphoesterases"/>
    <property type="match status" value="1"/>
</dbReference>
<evidence type="ECO:0000313" key="4">
    <source>
        <dbReference type="EMBL" id="AKU90644.1"/>
    </source>
</evidence>
<organism evidence="4 5">
    <name type="scientific">Vulgatibacter incomptus</name>
    <dbReference type="NCBI Taxonomy" id="1391653"/>
    <lineage>
        <taxon>Bacteria</taxon>
        <taxon>Pseudomonadati</taxon>
        <taxon>Myxococcota</taxon>
        <taxon>Myxococcia</taxon>
        <taxon>Myxococcales</taxon>
        <taxon>Cystobacterineae</taxon>
        <taxon>Vulgatibacteraceae</taxon>
        <taxon>Vulgatibacter</taxon>
    </lineage>
</organism>
<evidence type="ECO:0000259" key="2">
    <source>
        <dbReference type="Pfam" id="PF01368"/>
    </source>
</evidence>
<dbReference type="Proteomes" id="UP000055590">
    <property type="component" value="Chromosome"/>
</dbReference>
<dbReference type="Pfam" id="PF01368">
    <property type="entry name" value="DHH"/>
    <property type="match status" value="1"/>
</dbReference>
<dbReference type="PANTHER" id="PTHR47618">
    <property type="entry name" value="BIFUNCTIONAL OLIGORIBONUCLEASE AND PAP PHOSPHATASE NRNA"/>
    <property type="match status" value="1"/>
</dbReference>
<keyword evidence="5" id="KW-1185">Reference proteome</keyword>
<dbReference type="InterPro" id="IPR001667">
    <property type="entry name" value="DDH_dom"/>
</dbReference>
<accession>A0A0K1PC02</accession>
<dbReference type="STRING" id="1391653.AKJ08_1031"/>
<dbReference type="Gene3D" id="3.10.310.40">
    <property type="match status" value="1"/>
</dbReference>
<proteinExistence type="predicted"/>
<feature type="domain" description="DDH" evidence="2">
    <location>
        <begin position="60"/>
        <end position="203"/>
    </location>
</feature>
<evidence type="ECO:0000256" key="1">
    <source>
        <dbReference type="SAM" id="MobiDB-lite"/>
    </source>
</evidence>
<feature type="compositionally biased region" description="Polar residues" evidence="1">
    <location>
        <begin position="1"/>
        <end position="13"/>
    </location>
</feature>
<dbReference type="PATRIC" id="fig|1391653.3.peg.1057"/>
<evidence type="ECO:0000259" key="3">
    <source>
        <dbReference type="Pfam" id="PF02272"/>
    </source>
</evidence>
<dbReference type="KEGG" id="vin:AKJ08_1031"/>
<dbReference type="Gene3D" id="3.90.1640.10">
    <property type="entry name" value="inorganic pyrophosphatase (n-terminal core)"/>
    <property type="match status" value="1"/>
</dbReference>
<dbReference type="OrthoDB" id="5490569at2"/>
<dbReference type="PANTHER" id="PTHR47618:SF1">
    <property type="entry name" value="BIFUNCTIONAL OLIGORIBONUCLEASE AND PAP PHOSPHATASE NRNA"/>
    <property type="match status" value="1"/>
</dbReference>
<dbReference type="Pfam" id="PF02272">
    <property type="entry name" value="DHHA1"/>
    <property type="match status" value="1"/>
</dbReference>
<dbReference type="InterPro" id="IPR051319">
    <property type="entry name" value="Oligoribo/pAp-PDE_c-di-AMP_PDE"/>
</dbReference>
<dbReference type="GO" id="GO:0003676">
    <property type="term" value="F:nucleic acid binding"/>
    <property type="evidence" value="ECO:0007669"/>
    <property type="project" value="InterPro"/>
</dbReference>